<evidence type="ECO:0000313" key="14">
    <source>
        <dbReference type="EMBL" id="CAJ1399226.1"/>
    </source>
</evidence>
<feature type="region of interest" description="Disordered" evidence="9">
    <location>
        <begin position="870"/>
        <end position="899"/>
    </location>
</feature>
<dbReference type="FunFam" id="3.30.2010.30:FF:000002">
    <property type="entry name" value="Putative aminopeptidase N"/>
    <property type="match status" value="1"/>
</dbReference>
<evidence type="ECO:0000256" key="2">
    <source>
        <dbReference type="ARBA" id="ARBA00010136"/>
    </source>
</evidence>
<dbReference type="SUPFAM" id="SSF55486">
    <property type="entry name" value="Metalloproteases ('zincins'), catalytic domain"/>
    <property type="match status" value="1"/>
</dbReference>
<dbReference type="Pfam" id="PF17432">
    <property type="entry name" value="DUF3458_C"/>
    <property type="match status" value="1"/>
</dbReference>
<dbReference type="GO" id="GO:0006508">
    <property type="term" value="P:proteolysis"/>
    <property type="evidence" value="ECO:0007669"/>
    <property type="project" value="UniProtKB-KW"/>
</dbReference>
<accession>A0AA36J672</accession>
<evidence type="ECO:0000259" key="11">
    <source>
        <dbReference type="Pfam" id="PF11940"/>
    </source>
</evidence>
<dbReference type="Pfam" id="PF01433">
    <property type="entry name" value="Peptidase_M1"/>
    <property type="match status" value="1"/>
</dbReference>
<evidence type="ECO:0000313" key="15">
    <source>
        <dbReference type="Proteomes" id="UP001178507"/>
    </source>
</evidence>
<proteinExistence type="inferred from homology"/>
<dbReference type="Pfam" id="PF17900">
    <property type="entry name" value="Peptidase_M1_N"/>
    <property type="match status" value="1"/>
</dbReference>
<dbReference type="InterPro" id="IPR014782">
    <property type="entry name" value="Peptidase_M1_dom"/>
</dbReference>
<keyword evidence="6" id="KW-0378">Hydrolase</keyword>
<dbReference type="InterPro" id="IPR038438">
    <property type="entry name" value="PepN_Ig-like_sf"/>
</dbReference>
<evidence type="ECO:0000256" key="5">
    <source>
        <dbReference type="ARBA" id="ARBA00022723"/>
    </source>
</evidence>
<gene>
    <name evidence="14" type="ORF">EVOR1521_LOCUS22800</name>
</gene>
<feature type="domain" description="Peptidase M1 membrane alanine aminopeptidase" evidence="10">
    <location>
        <begin position="1168"/>
        <end position="1379"/>
    </location>
</feature>
<evidence type="ECO:0000259" key="12">
    <source>
        <dbReference type="Pfam" id="PF17432"/>
    </source>
</evidence>
<feature type="domain" description="Aminopeptidase N-like N-terminal" evidence="13">
    <location>
        <begin position="977"/>
        <end position="1128"/>
    </location>
</feature>
<feature type="domain" description="Peptidase M1 alanyl aminopeptidase Ig-like fold" evidence="11">
    <location>
        <begin position="1384"/>
        <end position="1480"/>
    </location>
</feature>
<feature type="domain" description="Peptidase M1 alanyl aminopeptidase C-terminal" evidence="12">
    <location>
        <begin position="1483"/>
        <end position="1515"/>
    </location>
</feature>
<evidence type="ECO:0000256" key="3">
    <source>
        <dbReference type="ARBA" id="ARBA00022438"/>
    </source>
</evidence>
<dbReference type="GO" id="GO:0004177">
    <property type="term" value="F:aminopeptidase activity"/>
    <property type="evidence" value="ECO:0007669"/>
    <property type="project" value="UniProtKB-KW"/>
</dbReference>
<dbReference type="PANTHER" id="PTHR46322">
    <property type="entry name" value="PUROMYCIN-SENSITIVE AMINOPEPTIDASE"/>
    <property type="match status" value="1"/>
</dbReference>
<dbReference type="Pfam" id="PF11940">
    <property type="entry name" value="DUF3458"/>
    <property type="match status" value="1"/>
</dbReference>
<evidence type="ECO:0008006" key="16">
    <source>
        <dbReference type="Google" id="ProtNLM"/>
    </source>
</evidence>
<dbReference type="InterPro" id="IPR042097">
    <property type="entry name" value="Aminopeptidase_N-like_N_sf"/>
</dbReference>
<dbReference type="InterPro" id="IPR012779">
    <property type="entry name" value="Peptidase_M1_pepN"/>
</dbReference>
<comment type="caution">
    <text evidence="14">The sequence shown here is derived from an EMBL/GenBank/DDBJ whole genome shotgun (WGS) entry which is preliminary data.</text>
</comment>
<dbReference type="CDD" id="cd09600">
    <property type="entry name" value="M1_APN"/>
    <property type="match status" value="1"/>
</dbReference>
<dbReference type="PANTHER" id="PTHR46322:SF1">
    <property type="entry name" value="PUROMYCIN-SENSITIVE AMINOPEPTIDASE"/>
    <property type="match status" value="1"/>
</dbReference>
<name>A0AA36J672_9DINO</name>
<dbReference type="InterPro" id="IPR027268">
    <property type="entry name" value="Peptidase_M4/M1_CTD_sf"/>
</dbReference>
<dbReference type="InterPro" id="IPR035414">
    <property type="entry name" value="Peptidase_M1_pepN_Ig-like"/>
</dbReference>
<dbReference type="GO" id="GO:0008237">
    <property type="term" value="F:metallopeptidase activity"/>
    <property type="evidence" value="ECO:0007669"/>
    <property type="project" value="UniProtKB-KW"/>
</dbReference>
<dbReference type="InterPro" id="IPR024601">
    <property type="entry name" value="Peptidase_M1_pepN_C"/>
</dbReference>
<evidence type="ECO:0000256" key="7">
    <source>
        <dbReference type="ARBA" id="ARBA00022833"/>
    </source>
</evidence>
<evidence type="ECO:0000256" key="8">
    <source>
        <dbReference type="ARBA" id="ARBA00023049"/>
    </source>
</evidence>
<evidence type="ECO:0000256" key="6">
    <source>
        <dbReference type="ARBA" id="ARBA00022801"/>
    </source>
</evidence>
<dbReference type="SUPFAM" id="SSF63737">
    <property type="entry name" value="Leukotriene A4 hydrolase N-terminal domain"/>
    <property type="match status" value="1"/>
</dbReference>
<reference evidence="14" key="1">
    <citation type="submission" date="2023-08" db="EMBL/GenBank/DDBJ databases">
        <authorList>
            <person name="Chen Y."/>
            <person name="Shah S."/>
            <person name="Dougan E. K."/>
            <person name="Thang M."/>
            <person name="Chan C."/>
        </authorList>
    </citation>
    <scope>NUCLEOTIDE SEQUENCE</scope>
</reference>
<dbReference type="InterPro" id="IPR045357">
    <property type="entry name" value="Aminopeptidase_N-like_N"/>
</dbReference>
<dbReference type="NCBIfam" id="TIGR02414">
    <property type="entry name" value="pepN_proteo"/>
    <property type="match status" value="1"/>
</dbReference>
<keyword evidence="5" id="KW-0479">Metal-binding</keyword>
<keyword evidence="4" id="KW-0645">Protease</keyword>
<dbReference type="Gene3D" id="3.30.2010.30">
    <property type="match status" value="1"/>
</dbReference>
<organism evidence="14 15">
    <name type="scientific">Effrenium voratum</name>
    <dbReference type="NCBI Taxonomy" id="2562239"/>
    <lineage>
        <taxon>Eukaryota</taxon>
        <taxon>Sar</taxon>
        <taxon>Alveolata</taxon>
        <taxon>Dinophyceae</taxon>
        <taxon>Suessiales</taxon>
        <taxon>Symbiodiniaceae</taxon>
        <taxon>Effrenium</taxon>
    </lineage>
</organism>
<keyword evidence="3" id="KW-0031">Aminopeptidase</keyword>
<dbReference type="Proteomes" id="UP001178507">
    <property type="component" value="Unassembled WGS sequence"/>
</dbReference>
<evidence type="ECO:0000259" key="13">
    <source>
        <dbReference type="Pfam" id="PF17900"/>
    </source>
</evidence>
<comment type="similarity">
    <text evidence="2">Belongs to the peptidase M1 family.</text>
</comment>
<comment type="cofactor">
    <cofactor evidence="1">
        <name>Zn(2+)</name>
        <dbReference type="ChEBI" id="CHEBI:29105"/>
    </cofactor>
</comment>
<dbReference type="InterPro" id="IPR001930">
    <property type="entry name" value="Peptidase_M1"/>
</dbReference>
<dbReference type="Gene3D" id="1.10.390.10">
    <property type="entry name" value="Neutral Protease Domain 2"/>
    <property type="match status" value="1"/>
</dbReference>
<dbReference type="Gene3D" id="2.60.40.1840">
    <property type="match status" value="1"/>
</dbReference>
<evidence type="ECO:0000259" key="10">
    <source>
        <dbReference type="Pfam" id="PF01433"/>
    </source>
</evidence>
<sequence length="1519" mass="167036">MCEAFAGACAAAPEISRRALALLGEPVADPFWRVAREGVLERLSDVSCVQTSAGQLRKPGEVLLRGSGPLRRASELLPGELVNLSCGRSLCDAGDAGEERLLRRLGAETFSARHFAQCLAYQGGAWPRGWVAATWAEDVPSGRRIAALYNLLGFIMRPGDESSEAQTSELLLQLPSLPLFPLLSKGQSERPCAKLEEGPIFLGICSALTETWQLALGESGALRLLPPAVSSGLDSLGAQLLASLGVEAPSRAQLAEAALQRLLRLQPGAEAAPLAFSCWAALAVLRDLWAEPETEKEIRGLAAVRQALVSLGSCGSLEEAKKLMAGQGLGALLLAPAEKLQPPPTLRCPSVLGHLRQLPSDLVERIEAFLGLSAARPSPNLQTWPLAEGQDGQQRKLEALRWEAFFVDCLGAQPRRPADWRQERASPDLVFSLGQELGSDGPRSLWVSLLDEKAVPDAVFRYAVGRLEHSADRAWLAELPARATLKLRELFLNGLYLDLPQLGAAGRGAELQKRLAALGARARLDVEGLSAALQALLRGQCRSASHFARLYLNIDTLETTGAAGAAHGEDVEAALRECIFDPAVKEPMRADDCVWELPKNEVLTKCCHLTVLSDIYASFGDVQMKRYFERRGVPGQPHTAECYLRMRSNLMNAAEEFGKAWRRAEGNPEMAMVPLPSMAQPGGKISATDFLDQIWDALIFIYKGMSTLEGQERQALRPFSPVEAILVPLPGAGSMLEVARFHDGALFRRISVCESFWEVAPDLADSVAALWALSGFFPPELRPLFVECFGVREVVDAAALREGIQARINHGKRGGQSRGSGGFGFVAGDGRGRMVNELGLPEELLRALGGDTVTEADALAAAEEALASLRRRGRGGHSGSSDDEALAGATRGRKSAANRWSAPPAWGACAFVAAQQRRRRHSTAAAAAAVEQSAPPEIFRKDYQEPSCWIREARLTVRIFEQRTEVRSRLRLERAERSGEGLALDGEELRLKRVVLAGLELKDGEDYNVTGEKLVISTVALDAADAVEEDIWLETEVEIKPEENTQLSGLYYSGSMYCSQMEAQGFRRFTYYLDRPDVMSKFTSVRIEADEDRCPILLSNGNRIATGKLPEGRHFAEWSDPFAKPCYLFALVAGDLASIQDKFVTASGREVHLEVFAAREDKDQLWHAMRSLQHAMRWDEERFGLEYDLDIYNIVAVRDFNMGAMENKSLNVFNTSLTLAREDTATDDDYESIEGVIGHEYFHNWTGNRVTCRDWFQLTLKEGLTVYRDQEFSSDMGSRARKRIEDVRFLRSYQFPEDSGPMAHPIRPERCAARFLAATVYGKGAEVIRMYETLLGRDGFRKGMDLYFQRHDGTAVTCDDFRAAMQDANGRDLSQFERWYSQAGTPVLKAADTWDPEQGIYTLTLKQSVPATADDSGTLPMPIPVRLGLLDRATGKELVPDTVLELLEEEHSFELPVAGEEKPVPSLLRGFSAPVQLQYDYSDKDLALLAAFDTDSFNRWESMQRLGTKAVLDALAVSC</sequence>
<evidence type="ECO:0000256" key="1">
    <source>
        <dbReference type="ARBA" id="ARBA00001947"/>
    </source>
</evidence>
<dbReference type="EMBL" id="CAUJNA010003328">
    <property type="protein sequence ID" value="CAJ1399226.1"/>
    <property type="molecule type" value="Genomic_DNA"/>
</dbReference>
<keyword evidence="7" id="KW-0862">Zinc</keyword>
<protein>
    <recommendedName>
        <fullName evidence="16">Aminopeptidase N</fullName>
    </recommendedName>
</protein>
<dbReference type="PRINTS" id="PR00756">
    <property type="entry name" value="ALADIPTASE"/>
</dbReference>
<evidence type="ECO:0000256" key="9">
    <source>
        <dbReference type="SAM" id="MobiDB-lite"/>
    </source>
</evidence>
<dbReference type="InterPro" id="IPR037144">
    <property type="entry name" value="Peptidase_M1_pepN_C_sf"/>
</dbReference>
<dbReference type="Gene3D" id="2.60.40.1730">
    <property type="entry name" value="tricorn interacting facor f3 domain"/>
    <property type="match status" value="1"/>
</dbReference>
<dbReference type="GO" id="GO:0008270">
    <property type="term" value="F:zinc ion binding"/>
    <property type="evidence" value="ECO:0007669"/>
    <property type="project" value="InterPro"/>
</dbReference>
<evidence type="ECO:0000256" key="4">
    <source>
        <dbReference type="ARBA" id="ARBA00022670"/>
    </source>
</evidence>
<keyword evidence="15" id="KW-1185">Reference proteome</keyword>
<dbReference type="Gene3D" id="1.25.50.10">
    <property type="entry name" value="Peptidase M1, alanyl aminopeptidase, C-terminal domain"/>
    <property type="match status" value="1"/>
</dbReference>
<keyword evidence="8" id="KW-0482">Metalloprotease</keyword>